<reference evidence="3 4" key="1">
    <citation type="submission" date="2023-11" db="EMBL/GenBank/DDBJ databases">
        <authorList>
            <person name="Hedman E."/>
            <person name="Englund M."/>
            <person name="Stromberg M."/>
            <person name="Nyberg Akerstrom W."/>
            <person name="Nylinder S."/>
            <person name="Jareborg N."/>
            <person name="Kallberg Y."/>
            <person name="Kronander E."/>
        </authorList>
    </citation>
    <scope>NUCLEOTIDE SEQUENCE [LARGE SCALE GENOMIC DNA]</scope>
</reference>
<protein>
    <recommendedName>
        <fullName evidence="2">PiggyBac transposable element-derived protein domain-containing protein</fullName>
    </recommendedName>
</protein>
<dbReference type="InterPro" id="IPR029526">
    <property type="entry name" value="PGBD"/>
</dbReference>
<evidence type="ECO:0000313" key="4">
    <source>
        <dbReference type="Proteomes" id="UP001314205"/>
    </source>
</evidence>
<evidence type="ECO:0000256" key="1">
    <source>
        <dbReference type="SAM" id="MobiDB-lite"/>
    </source>
</evidence>
<feature type="domain" description="PiggyBac transposable element-derived protein" evidence="2">
    <location>
        <begin position="110"/>
        <end position="241"/>
    </location>
</feature>
<keyword evidence="4" id="KW-1185">Reference proteome</keyword>
<dbReference type="EMBL" id="CAVLGL010000076">
    <property type="protein sequence ID" value="CAK1585014.1"/>
    <property type="molecule type" value="Genomic_DNA"/>
</dbReference>
<dbReference type="PANTHER" id="PTHR46599">
    <property type="entry name" value="PIGGYBAC TRANSPOSABLE ELEMENT-DERIVED PROTEIN 4"/>
    <property type="match status" value="1"/>
</dbReference>
<name>A0AAV1KQY3_9NEOP</name>
<evidence type="ECO:0000259" key="2">
    <source>
        <dbReference type="Pfam" id="PF13843"/>
    </source>
</evidence>
<feature type="region of interest" description="Disordered" evidence="1">
    <location>
        <begin position="16"/>
        <end position="79"/>
    </location>
</feature>
<dbReference type="AlphaFoldDB" id="A0AAV1KQY3"/>
<dbReference type="Pfam" id="PF13843">
    <property type="entry name" value="DDE_Tnp_1_7"/>
    <property type="match status" value="1"/>
</dbReference>
<accession>A0AAV1KQY3</accession>
<comment type="caution">
    <text evidence="3">The sequence shown here is derived from an EMBL/GenBank/DDBJ whole genome shotgun (WGS) entry which is preliminary data.</text>
</comment>
<organism evidence="3 4">
    <name type="scientific">Parnassius mnemosyne</name>
    <name type="common">clouded apollo</name>
    <dbReference type="NCBI Taxonomy" id="213953"/>
    <lineage>
        <taxon>Eukaryota</taxon>
        <taxon>Metazoa</taxon>
        <taxon>Ecdysozoa</taxon>
        <taxon>Arthropoda</taxon>
        <taxon>Hexapoda</taxon>
        <taxon>Insecta</taxon>
        <taxon>Pterygota</taxon>
        <taxon>Neoptera</taxon>
        <taxon>Endopterygota</taxon>
        <taxon>Lepidoptera</taxon>
        <taxon>Glossata</taxon>
        <taxon>Ditrysia</taxon>
        <taxon>Papilionoidea</taxon>
        <taxon>Papilionidae</taxon>
        <taxon>Parnassiinae</taxon>
        <taxon>Parnassini</taxon>
        <taxon>Parnassius</taxon>
        <taxon>Driopa</taxon>
    </lineage>
</organism>
<sequence length="242" mass="27677">MTSRIRADDAEISRLLNETSDEEIQVSDSENEDNLLKDDLQTDTEDYDVSAQPVVNPLNAEDVSENDSEPSESASSSVPSYIIMPQRQILRGKTIIFGRPLKAEQVADIFITDDIVEEITKWTNAEIQLKIQRPDVKTTFKTTTCEEVRALFGILPLTAAMKDNHLTTDELFDCSYSGNRYVAAMSRDRFDFLIRCLRMDDKSLRPELRATDTFVPIRKIWEIFIIHCRSNYIPRPYATIDG</sequence>
<evidence type="ECO:0000313" key="3">
    <source>
        <dbReference type="EMBL" id="CAK1585014.1"/>
    </source>
</evidence>
<proteinExistence type="predicted"/>
<feature type="compositionally biased region" description="Acidic residues" evidence="1">
    <location>
        <begin position="19"/>
        <end position="33"/>
    </location>
</feature>
<gene>
    <name evidence="3" type="ORF">PARMNEM_LOCUS6160</name>
</gene>
<dbReference type="Proteomes" id="UP001314205">
    <property type="component" value="Unassembled WGS sequence"/>
</dbReference>
<dbReference type="PANTHER" id="PTHR46599:SF3">
    <property type="entry name" value="PIGGYBAC TRANSPOSABLE ELEMENT-DERIVED PROTEIN 4"/>
    <property type="match status" value="1"/>
</dbReference>